<feature type="transmembrane region" description="Helical" evidence="5">
    <location>
        <begin position="353"/>
        <end position="377"/>
    </location>
</feature>
<feature type="transmembrane region" description="Helical" evidence="5">
    <location>
        <begin position="168"/>
        <end position="188"/>
    </location>
</feature>
<comment type="caution">
    <text evidence="7">The sequence shown here is derived from an EMBL/GenBank/DDBJ whole genome shotgun (WGS) entry which is preliminary data.</text>
</comment>
<evidence type="ECO:0000256" key="4">
    <source>
        <dbReference type="ARBA" id="ARBA00023136"/>
    </source>
</evidence>
<feature type="transmembrane region" description="Helical" evidence="5">
    <location>
        <begin position="89"/>
        <end position="107"/>
    </location>
</feature>
<dbReference type="GO" id="GO:0022857">
    <property type="term" value="F:transmembrane transporter activity"/>
    <property type="evidence" value="ECO:0007669"/>
    <property type="project" value="InterPro"/>
</dbReference>
<feature type="transmembrane region" description="Helical" evidence="5">
    <location>
        <begin position="12"/>
        <end position="38"/>
    </location>
</feature>
<feature type="transmembrane region" description="Helical" evidence="5">
    <location>
        <begin position="250"/>
        <end position="273"/>
    </location>
</feature>
<dbReference type="InterPro" id="IPR050549">
    <property type="entry name" value="MFS_Trehalose_Transporter"/>
</dbReference>
<feature type="transmembrane region" description="Helical" evidence="5">
    <location>
        <begin position="389"/>
        <end position="409"/>
    </location>
</feature>
<evidence type="ECO:0000256" key="2">
    <source>
        <dbReference type="ARBA" id="ARBA00022692"/>
    </source>
</evidence>
<comment type="subcellular location">
    <subcellularLocation>
        <location evidence="1">Membrane</location>
        <topology evidence="1">Multi-pass membrane protein</topology>
    </subcellularLocation>
</comment>
<feature type="transmembrane region" description="Helical" evidence="5">
    <location>
        <begin position="421"/>
        <end position="440"/>
    </location>
</feature>
<dbReference type="InterPro" id="IPR020846">
    <property type="entry name" value="MFS_dom"/>
</dbReference>
<dbReference type="SUPFAM" id="SSF103473">
    <property type="entry name" value="MFS general substrate transporter"/>
    <property type="match status" value="1"/>
</dbReference>
<gene>
    <name evidence="7" type="ORF">H9847_01175</name>
</gene>
<feature type="domain" description="Major facilitator superfamily (MFS) profile" evidence="6">
    <location>
        <begin position="18"/>
        <end position="444"/>
    </location>
</feature>
<sequence length="478" mass="52808">MLSARTLSLNTAIWPLQYAALVAAMSVIFGCDLGTLFINQQYLSNLFLLSLNRSHVIIGTYILGFIFGTFISGYVTYGSGRKITIVSSSLVGSFAILASAVAPNFAIFLCSEFVIGFSFGLFFIAACLYNCELMLPSLRGTALSFIPIGTACGTLLSLITYTDPVSKPLVVFIVLVILNLILLATTVIKLPESPRYLALTGSTDAALAVLFKLRHDMGMAARELAEINECCRGENRSLEFYIQNTIYRRLLAFICVSTFILNMAGSFIIPYVLLDNLSLVLLCEENNYCYYDLNSALIYTTFTLIFISVLLHALALTRFSRRFIVLFSLSTACTFLAITTITSLLPHSDLKNYILTIALLAFIFFGMGFYSIFMCVLIPELLPIRGREFGFAAIVLAQGIGQLFSMQAYTPMIHQLGFSSFLAMATLLMGISLYFLYLFLPPLTGQKSLEGIELRVMSLPKFMSLRHLTSAATSNTMR</sequence>
<feature type="transmembrane region" description="Helical" evidence="5">
    <location>
        <begin position="293"/>
        <end position="316"/>
    </location>
</feature>
<dbReference type="PROSITE" id="PS00217">
    <property type="entry name" value="SUGAR_TRANSPORT_2"/>
    <property type="match status" value="1"/>
</dbReference>
<dbReference type="Gene3D" id="1.20.1250.20">
    <property type="entry name" value="MFS general substrate transporter like domains"/>
    <property type="match status" value="1"/>
</dbReference>
<dbReference type="GO" id="GO:0016020">
    <property type="term" value="C:membrane"/>
    <property type="evidence" value="ECO:0007669"/>
    <property type="project" value="UniProtKB-SubCell"/>
</dbReference>
<dbReference type="PROSITE" id="PS50850">
    <property type="entry name" value="MFS"/>
    <property type="match status" value="1"/>
</dbReference>
<reference evidence="7" key="1">
    <citation type="journal article" date="2021" name="PeerJ">
        <title>Extensive microbial diversity within the chicken gut microbiome revealed by metagenomics and culture.</title>
        <authorList>
            <person name="Gilroy R."/>
            <person name="Ravi A."/>
            <person name="Getino M."/>
            <person name="Pursley I."/>
            <person name="Horton D.L."/>
            <person name="Alikhan N.F."/>
            <person name="Baker D."/>
            <person name="Gharbi K."/>
            <person name="Hall N."/>
            <person name="Watson M."/>
            <person name="Adriaenssens E.M."/>
            <person name="Foster-Nyarko E."/>
            <person name="Jarju S."/>
            <person name="Secka A."/>
            <person name="Antonio M."/>
            <person name="Oren A."/>
            <person name="Chaudhuri R.R."/>
            <person name="La Ragione R."/>
            <person name="Hildebrand F."/>
            <person name="Pallen M.J."/>
        </authorList>
    </citation>
    <scope>NUCLEOTIDE SEQUENCE</scope>
    <source>
        <strain evidence="7">378</strain>
    </source>
</reference>
<dbReference type="InterPro" id="IPR036259">
    <property type="entry name" value="MFS_trans_sf"/>
</dbReference>
<evidence type="ECO:0000313" key="8">
    <source>
        <dbReference type="Proteomes" id="UP000733611"/>
    </source>
</evidence>
<evidence type="ECO:0000256" key="1">
    <source>
        <dbReference type="ARBA" id="ARBA00004141"/>
    </source>
</evidence>
<dbReference type="AlphaFoldDB" id="A0A948WYF4"/>
<name>A0A948WYF4_9GAMM</name>
<dbReference type="Pfam" id="PF00083">
    <property type="entry name" value="Sugar_tr"/>
    <property type="match status" value="1"/>
</dbReference>
<reference evidence="7" key="2">
    <citation type="submission" date="2021-04" db="EMBL/GenBank/DDBJ databases">
        <authorList>
            <person name="Gilroy R."/>
        </authorList>
    </citation>
    <scope>NUCLEOTIDE SEQUENCE</scope>
    <source>
        <strain evidence="7">378</strain>
    </source>
</reference>
<keyword evidence="3 5" id="KW-1133">Transmembrane helix</keyword>
<dbReference type="PANTHER" id="PTHR48021">
    <property type="match status" value="1"/>
</dbReference>
<evidence type="ECO:0000256" key="3">
    <source>
        <dbReference type="ARBA" id="ARBA00022989"/>
    </source>
</evidence>
<dbReference type="PANTHER" id="PTHR48021:SF1">
    <property type="entry name" value="GH07001P-RELATED"/>
    <property type="match status" value="1"/>
</dbReference>
<protein>
    <submittedName>
        <fullName evidence="7">MFS transporter</fullName>
    </submittedName>
</protein>
<feature type="transmembrane region" description="Helical" evidence="5">
    <location>
        <begin position="113"/>
        <end position="131"/>
    </location>
</feature>
<evidence type="ECO:0000256" key="5">
    <source>
        <dbReference type="SAM" id="Phobius"/>
    </source>
</evidence>
<evidence type="ECO:0000313" key="7">
    <source>
        <dbReference type="EMBL" id="MBU3843477.1"/>
    </source>
</evidence>
<organism evidence="7 8">
    <name type="scientific">Candidatus Anaerobiospirillum pullicola</name>
    <dbReference type="NCBI Taxonomy" id="2838451"/>
    <lineage>
        <taxon>Bacteria</taxon>
        <taxon>Pseudomonadati</taxon>
        <taxon>Pseudomonadota</taxon>
        <taxon>Gammaproteobacteria</taxon>
        <taxon>Aeromonadales</taxon>
        <taxon>Succinivibrionaceae</taxon>
        <taxon>Anaerobiospirillum</taxon>
    </lineage>
</organism>
<dbReference type="PROSITE" id="PS51257">
    <property type="entry name" value="PROKAR_LIPOPROTEIN"/>
    <property type="match status" value="1"/>
</dbReference>
<feature type="transmembrane region" description="Helical" evidence="5">
    <location>
        <begin position="323"/>
        <end position="341"/>
    </location>
</feature>
<feature type="transmembrane region" description="Helical" evidence="5">
    <location>
        <begin position="58"/>
        <end position="77"/>
    </location>
</feature>
<feature type="transmembrane region" description="Helical" evidence="5">
    <location>
        <begin position="143"/>
        <end position="162"/>
    </location>
</feature>
<keyword evidence="2 5" id="KW-0812">Transmembrane</keyword>
<accession>A0A948WYF4</accession>
<proteinExistence type="predicted"/>
<keyword evidence="4 5" id="KW-0472">Membrane</keyword>
<dbReference type="Proteomes" id="UP000733611">
    <property type="component" value="Unassembled WGS sequence"/>
</dbReference>
<dbReference type="InterPro" id="IPR005828">
    <property type="entry name" value="MFS_sugar_transport-like"/>
</dbReference>
<dbReference type="EMBL" id="JAHLFE010000017">
    <property type="protein sequence ID" value="MBU3843477.1"/>
    <property type="molecule type" value="Genomic_DNA"/>
</dbReference>
<dbReference type="InterPro" id="IPR005829">
    <property type="entry name" value="Sugar_transporter_CS"/>
</dbReference>
<evidence type="ECO:0000259" key="6">
    <source>
        <dbReference type="PROSITE" id="PS50850"/>
    </source>
</evidence>